<dbReference type="PANTHER" id="PTHR45789">
    <property type="entry name" value="FI18025P1"/>
    <property type="match status" value="1"/>
</dbReference>
<dbReference type="PROSITE" id="PS50118">
    <property type="entry name" value="HMG_BOX_2"/>
    <property type="match status" value="1"/>
</dbReference>
<dbReference type="GO" id="GO:0000981">
    <property type="term" value="F:DNA-binding transcription factor activity, RNA polymerase II-specific"/>
    <property type="evidence" value="ECO:0007669"/>
    <property type="project" value="TreeGrafter"/>
</dbReference>
<dbReference type="Gene3D" id="1.10.30.10">
    <property type="entry name" value="High mobility group box domain"/>
    <property type="match status" value="1"/>
</dbReference>
<protein>
    <recommendedName>
        <fullName evidence="5">HMG box domain-containing protein</fullName>
    </recommendedName>
</protein>
<dbReference type="SUPFAM" id="SSF47095">
    <property type="entry name" value="HMG-box"/>
    <property type="match status" value="1"/>
</dbReference>
<keyword evidence="1 3" id="KW-0238">DNA-binding</keyword>
<dbReference type="InterPro" id="IPR009071">
    <property type="entry name" value="HMG_box_dom"/>
</dbReference>
<dbReference type="InterPro" id="IPR036910">
    <property type="entry name" value="HMG_box_dom_sf"/>
</dbReference>
<dbReference type="CDD" id="cd01389">
    <property type="entry name" value="HMG-box_ROX1-like"/>
    <property type="match status" value="1"/>
</dbReference>
<sequence>MPAERSRGSRRSGADGNQLVWTMPVEPASTSGISFATNLTPITFNDPDTGSVIAGDAPESELFPFANDPSSPRRPAHTKKKAENHIPRPPNAFILFRSSFIKSQHVSTEVETNHSTLSKIIGLTWQNLPEDERQVWHSKAKAALDDHRRKFPQYAFRPLHTKAKGGTEKRKVREVGPKDMKRCAKIAELLVEGKKGHELDAAIQEFDKYHVPEMVTRFEAPITERTFQCSSESTVKTEDSDAIGPIPSRPSRSTSRSPQMQSPSVDGDAQYTQSRSASPGPPPLVDRDQVEQYLSQLASSGFPPPSPQVESDCNYNFSSQEESSFGVSTFSFNLMPHSPGPHISTGVSSMSEGLVSNTMNLFDDVPSSAMQGRPSLSIDTSYPNMQLMMDDWTTRTSSPISMNNMSIPSTPCYPVSPMSAPALSLYQPMHTLRHTPSSNSLESTMSFDSTASYEDLSGAYSNEYYSPAISGDYPQYSPEIPMPMVFGAGNELANFAPDDYGLPPSEVTCSGGIDNILFEKNQAHYRYHHPSDDAIIDYSTFISSPLSLVPLLLPQLMLMVIRNKHHSGSSFPVAESYIRLYRGMQRPQYYERHGVVESTMGQSLIERST</sequence>
<evidence type="ECO:0000256" key="4">
    <source>
        <dbReference type="SAM" id="MobiDB-lite"/>
    </source>
</evidence>
<evidence type="ECO:0000259" key="5">
    <source>
        <dbReference type="PROSITE" id="PS50118"/>
    </source>
</evidence>
<evidence type="ECO:0000256" key="2">
    <source>
        <dbReference type="ARBA" id="ARBA00023242"/>
    </source>
</evidence>
<dbReference type="InterPro" id="IPR051356">
    <property type="entry name" value="SOX/SOX-like_TF"/>
</dbReference>
<evidence type="ECO:0000256" key="3">
    <source>
        <dbReference type="PROSITE-ProRule" id="PRU00267"/>
    </source>
</evidence>
<feature type="compositionally biased region" description="Low complexity" evidence="4">
    <location>
        <begin position="245"/>
        <end position="264"/>
    </location>
</feature>
<reference evidence="6 7" key="1">
    <citation type="submission" date="2016-08" db="EMBL/GenBank/DDBJ databases">
        <authorList>
            <consortium name="Lentinula edodes genome sequencing consortium"/>
            <person name="Sakamoto Y."/>
            <person name="Nakade K."/>
            <person name="Sato S."/>
            <person name="Yoshida Y."/>
            <person name="Miyazaki K."/>
            <person name="Natsume S."/>
            <person name="Konno N."/>
        </authorList>
    </citation>
    <scope>NUCLEOTIDE SEQUENCE [LARGE SCALE GENOMIC DNA]</scope>
    <source>
        <strain evidence="6 7">NBRC 111202</strain>
    </source>
</reference>
<feature type="region of interest" description="Disordered" evidence="4">
    <location>
        <begin position="228"/>
        <end position="286"/>
    </location>
</feature>
<name>A0A1Q3E709_LENED</name>
<organism evidence="6 7">
    <name type="scientific">Lentinula edodes</name>
    <name type="common">Shiitake mushroom</name>
    <name type="synonym">Lentinus edodes</name>
    <dbReference type="NCBI Taxonomy" id="5353"/>
    <lineage>
        <taxon>Eukaryota</taxon>
        <taxon>Fungi</taxon>
        <taxon>Dikarya</taxon>
        <taxon>Basidiomycota</taxon>
        <taxon>Agaricomycotina</taxon>
        <taxon>Agaricomycetes</taxon>
        <taxon>Agaricomycetidae</taxon>
        <taxon>Agaricales</taxon>
        <taxon>Marasmiineae</taxon>
        <taxon>Omphalotaceae</taxon>
        <taxon>Lentinula</taxon>
    </lineage>
</organism>
<gene>
    <name evidence="6" type="ORF">LENED_004706</name>
</gene>
<dbReference type="EMBL" id="BDGU01000125">
    <property type="protein sequence ID" value="GAW03018.1"/>
    <property type="molecule type" value="Genomic_DNA"/>
</dbReference>
<proteinExistence type="predicted"/>
<keyword evidence="2 3" id="KW-0539">Nucleus</keyword>
<feature type="domain" description="HMG box" evidence="5">
    <location>
        <begin position="86"/>
        <end position="155"/>
    </location>
</feature>
<keyword evidence="7" id="KW-1185">Reference proteome</keyword>
<dbReference type="Proteomes" id="UP000188533">
    <property type="component" value="Unassembled WGS sequence"/>
</dbReference>
<dbReference type="PANTHER" id="PTHR45789:SF2">
    <property type="entry name" value="FI18025P1"/>
    <property type="match status" value="1"/>
</dbReference>
<evidence type="ECO:0000313" key="6">
    <source>
        <dbReference type="EMBL" id="GAW03018.1"/>
    </source>
</evidence>
<dbReference type="AlphaFoldDB" id="A0A1Q3E709"/>
<dbReference type="GO" id="GO:0005634">
    <property type="term" value="C:nucleus"/>
    <property type="evidence" value="ECO:0007669"/>
    <property type="project" value="UniProtKB-UniRule"/>
</dbReference>
<dbReference type="STRING" id="5353.A0A1Q3E709"/>
<feature type="region of interest" description="Disordered" evidence="4">
    <location>
        <begin position="1"/>
        <end position="20"/>
    </location>
</feature>
<evidence type="ECO:0000256" key="1">
    <source>
        <dbReference type="ARBA" id="ARBA00023125"/>
    </source>
</evidence>
<feature type="DNA-binding region" description="HMG box" evidence="3">
    <location>
        <begin position="86"/>
        <end position="155"/>
    </location>
</feature>
<dbReference type="SMART" id="SM00398">
    <property type="entry name" value="HMG"/>
    <property type="match status" value="1"/>
</dbReference>
<dbReference type="GO" id="GO:0000978">
    <property type="term" value="F:RNA polymerase II cis-regulatory region sequence-specific DNA binding"/>
    <property type="evidence" value="ECO:0007669"/>
    <property type="project" value="TreeGrafter"/>
</dbReference>
<accession>A0A1Q3E709</accession>
<comment type="caution">
    <text evidence="6">The sequence shown here is derived from an EMBL/GenBank/DDBJ whole genome shotgun (WGS) entry which is preliminary data.</text>
</comment>
<dbReference type="Pfam" id="PF00505">
    <property type="entry name" value="HMG_box"/>
    <property type="match status" value="1"/>
</dbReference>
<evidence type="ECO:0000313" key="7">
    <source>
        <dbReference type="Proteomes" id="UP000188533"/>
    </source>
</evidence>
<feature type="region of interest" description="Disordered" evidence="4">
    <location>
        <begin position="49"/>
        <end position="87"/>
    </location>
</feature>
<reference evidence="6 7" key="2">
    <citation type="submission" date="2017-02" db="EMBL/GenBank/DDBJ databases">
        <title>A genome survey and senescence transcriptome analysis in Lentinula edodes.</title>
        <authorList>
            <person name="Sakamoto Y."/>
            <person name="Nakade K."/>
            <person name="Sato S."/>
            <person name="Yoshida Y."/>
            <person name="Miyazaki K."/>
            <person name="Natsume S."/>
            <person name="Konno N."/>
        </authorList>
    </citation>
    <scope>NUCLEOTIDE SEQUENCE [LARGE SCALE GENOMIC DNA]</scope>
    <source>
        <strain evidence="6 7">NBRC 111202</strain>
    </source>
</reference>